<dbReference type="Pfam" id="PF06472">
    <property type="entry name" value="ABC_membrane_2"/>
    <property type="match status" value="1"/>
</dbReference>
<name>A0ABV6ABZ7_9HYPH</name>
<comment type="caution">
    <text evidence="9">The sequence shown here is derived from an EMBL/GenBank/DDBJ whole genome shotgun (WGS) entry which is preliminary data.</text>
</comment>
<feature type="domain" description="ABC transporter" evidence="7">
    <location>
        <begin position="378"/>
        <end position="596"/>
    </location>
</feature>
<dbReference type="InterPro" id="IPR027417">
    <property type="entry name" value="P-loop_NTPase"/>
</dbReference>
<comment type="subcellular location">
    <subcellularLocation>
        <location evidence="1">Cell membrane</location>
        <topology evidence="1">Multi-pass membrane protein</topology>
    </subcellularLocation>
</comment>
<protein>
    <submittedName>
        <fullName evidence="9">ABC transporter ATP-binding protein/permease</fullName>
    </submittedName>
</protein>
<dbReference type="Gene3D" id="1.20.1560.10">
    <property type="entry name" value="ABC transporter type 1, transmembrane domain"/>
    <property type="match status" value="1"/>
</dbReference>
<feature type="transmembrane region" description="Helical" evidence="6">
    <location>
        <begin position="280"/>
        <end position="304"/>
    </location>
</feature>
<feature type="transmembrane region" description="Helical" evidence="6">
    <location>
        <begin position="75"/>
        <end position="99"/>
    </location>
</feature>
<feature type="transmembrane region" description="Helical" evidence="6">
    <location>
        <begin position="35"/>
        <end position="55"/>
    </location>
</feature>
<evidence type="ECO:0000256" key="3">
    <source>
        <dbReference type="ARBA" id="ARBA00022692"/>
    </source>
</evidence>
<keyword evidence="4 6" id="KW-1133">Transmembrane helix</keyword>
<dbReference type="EMBL" id="JBHMAA010000002">
    <property type="protein sequence ID" value="MFB9947362.1"/>
    <property type="molecule type" value="Genomic_DNA"/>
</dbReference>
<dbReference type="Gene3D" id="3.40.50.300">
    <property type="entry name" value="P-loop containing nucleotide triphosphate hydrolases"/>
    <property type="match status" value="1"/>
</dbReference>
<dbReference type="InterPro" id="IPR011527">
    <property type="entry name" value="ABC1_TM_dom"/>
</dbReference>
<dbReference type="Proteomes" id="UP001589692">
    <property type="component" value="Unassembled WGS sequence"/>
</dbReference>
<feature type="transmembrane region" description="Helical" evidence="6">
    <location>
        <begin position="195"/>
        <end position="215"/>
    </location>
</feature>
<dbReference type="PROSITE" id="PS50929">
    <property type="entry name" value="ABC_TM1F"/>
    <property type="match status" value="1"/>
</dbReference>
<dbReference type="InterPro" id="IPR036640">
    <property type="entry name" value="ABC1_TM_sf"/>
</dbReference>
<accession>A0ABV6ABZ7</accession>
<proteinExistence type="predicted"/>
<dbReference type="InterPro" id="IPR003439">
    <property type="entry name" value="ABC_transporter-like_ATP-bd"/>
</dbReference>
<evidence type="ECO:0000259" key="8">
    <source>
        <dbReference type="PROSITE" id="PS50929"/>
    </source>
</evidence>
<keyword evidence="5 6" id="KW-0472">Membrane</keyword>
<dbReference type="PANTHER" id="PTHR11384:SF59">
    <property type="entry name" value="LYSOSOMAL COBALAMIN TRANSPORTER ABCD4"/>
    <property type="match status" value="1"/>
</dbReference>
<dbReference type="SUPFAM" id="SSF90123">
    <property type="entry name" value="ABC transporter transmembrane region"/>
    <property type="match status" value="1"/>
</dbReference>
<dbReference type="GO" id="GO:0005524">
    <property type="term" value="F:ATP binding"/>
    <property type="evidence" value="ECO:0007669"/>
    <property type="project" value="UniProtKB-KW"/>
</dbReference>
<keyword evidence="9" id="KW-0547">Nucleotide-binding</keyword>
<evidence type="ECO:0000313" key="10">
    <source>
        <dbReference type="Proteomes" id="UP001589692"/>
    </source>
</evidence>
<dbReference type="PANTHER" id="PTHR11384">
    <property type="entry name" value="ATP-BINDING CASSETTE, SUB-FAMILY D MEMBER"/>
    <property type="match status" value="1"/>
</dbReference>
<keyword evidence="2" id="KW-0813">Transport</keyword>
<evidence type="ECO:0000259" key="7">
    <source>
        <dbReference type="PROSITE" id="PS50893"/>
    </source>
</evidence>
<keyword evidence="9" id="KW-0067">ATP-binding</keyword>
<evidence type="ECO:0000313" key="9">
    <source>
        <dbReference type="EMBL" id="MFB9947362.1"/>
    </source>
</evidence>
<keyword evidence="10" id="KW-1185">Reference proteome</keyword>
<dbReference type="RefSeq" id="WP_377254654.1">
    <property type="nucleotide sequence ID" value="NZ_JBHMAA010000002.1"/>
</dbReference>
<feature type="domain" description="ABC transmembrane type-1" evidence="8">
    <location>
        <begin position="59"/>
        <end position="339"/>
    </location>
</feature>
<evidence type="ECO:0000256" key="6">
    <source>
        <dbReference type="SAM" id="Phobius"/>
    </source>
</evidence>
<evidence type="ECO:0000256" key="2">
    <source>
        <dbReference type="ARBA" id="ARBA00022448"/>
    </source>
</evidence>
<sequence>MANGKAALQTYELPLGGQLRMMVGAFWNAPVRNRVLVLTVALLIVIFSTTYATYRLNEWNGPFYDALERRDMPEFLHQLVVFAVIAFSLTLLNVVQMWLNQITAMRMREGLARDLSDVWLVPGRALKLVSAGAIAANPDQRLHEDTRILAENTTALAIGLVNSTILLASFIGVLWAISSDFAFHFGERVISIPGYMVWATILYALIGSVLSNVVGDRLPGLNADRYAREADLRAALMRVNENLKPITLARGERNETLRVHLAIDGVLEMLRKVAWALTNLTWVSAGFGWLALVAPIIIASPMYFSGELSFGGLMMAVGAFNQVNQALRWYVNNFSVIADWKATLNRVSSFRNALLAMDVPAAEGELIAYRDAAAGEGISLRGVMVCGEPERGTLGHGVRIREGECVIKHGERVMINGDPGADRHLFFQSLARIWPWGRGEIGLPPIEGMIFMPQEGYLPTATLREVMTYPSGMPGADDKALAQVLEKVGLERLVHRLDEVERWDRLLDKDEEAALQVANAVLHRPDWLIMDDVLEGLEPETRERLLAVLSSLESSTLVYIGRSEDYLEKFAPKLFHLAPLQAYTEPVMEEQKAEEA</sequence>
<evidence type="ECO:0000256" key="4">
    <source>
        <dbReference type="ARBA" id="ARBA00022989"/>
    </source>
</evidence>
<feature type="transmembrane region" description="Helical" evidence="6">
    <location>
        <begin position="155"/>
        <end position="175"/>
    </location>
</feature>
<gene>
    <name evidence="9" type="ORF">ACFFP0_00810</name>
</gene>
<evidence type="ECO:0000256" key="1">
    <source>
        <dbReference type="ARBA" id="ARBA00004651"/>
    </source>
</evidence>
<dbReference type="PROSITE" id="PS50893">
    <property type="entry name" value="ABC_TRANSPORTER_2"/>
    <property type="match status" value="1"/>
</dbReference>
<evidence type="ECO:0000256" key="5">
    <source>
        <dbReference type="ARBA" id="ARBA00023136"/>
    </source>
</evidence>
<dbReference type="SUPFAM" id="SSF52540">
    <property type="entry name" value="P-loop containing nucleoside triphosphate hydrolases"/>
    <property type="match status" value="1"/>
</dbReference>
<keyword evidence="3 6" id="KW-0812">Transmembrane</keyword>
<reference evidence="9 10" key="1">
    <citation type="submission" date="2024-09" db="EMBL/GenBank/DDBJ databases">
        <authorList>
            <person name="Sun Q."/>
            <person name="Mori K."/>
        </authorList>
    </citation>
    <scope>NUCLEOTIDE SEQUENCE [LARGE SCALE GENOMIC DNA]</scope>
    <source>
        <strain evidence="9 10">TBRC 4938</strain>
    </source>
</reference>
<organism evidence="9 10">
    <name type="scientific">Rhizobium puerariae</name>
    <dbReference type="NCBI Taxonomy" id="1585791"/>
    <lineage>
        <taxon>Bacteria</taxon>
        <taxon>Pseudomonadati</taxon>
        <taxon>Pseudomonadota</taxon>
        <taxon>Alphaproteobacteria</taxon>
        <taxon>Hyphomicrobiales</taxon>
        <taxon>Rhizobiaceae</taxon>
        <taxon>Rhizobium/Agrobacterium group</taxon>
        <taxon>Rhizobium</taxon>
    </lineage>
</organism>
<dbReference type="InterPro" id="IPR050835">
    <property type="entry name" value="ABC_transporter_sub-D"/>
</dbReference>